<dbReference type="InterPro" id="IPR000531">
    <property type="entry name" value="Beta-barrel_TonB"/>
</dbReference>
<dbReference type="InterPro" id="IPR039426">
    <property type="entry name" value="TonB-dep_rcpt-like"/>
</dbReference>
<dbReference type="InterPro" id="IPR012910">
    <property type="entry name" value="Plug_dom"/>
</dbReference>
<evidence type="ECO:0000256" key="1">
    <source>
        <dbReference type="ARBA" id="ARBA00004571"/>
    </source>
</evidence>
<dbReference type="AlphaFoldDB" id="A0A1D8AYL0"/>
<dbReference type="PATRIC" id="fig|1838286.3.peg.3101"/>
<evidence type="ECO:0000259" key="11">
    <source>
        <dbReference type="Pfam" id="PF07715"/>
    </source>
</evidence>
<evidence type="ECO:0000313" key="12">
    <source>
        <dbReference type="EMBL" id="AOS45986.1"/>
    </source>
</evidence>
<keyword evidence="4 8" id="KW-0812">Transmembrane</keyword>
<organism evidence="12 13">
    <name type="scientific">Lacunisphaera limnophila</name>
    <dbReference type="NCBI Taxonomy" id="1838286"/>
    <lineage>
        <taxon>Bacteria</taxon>
        <taxon>Pseudomonadati</taxon>
        <taxon>Verrucomicrobiota</taxon>
        <taxon>Opitutia</taxon>
        <taxon>Opitutales</taxon>
        <taxon>Opitutaceae</taxon>
        <taxon>Lacunisphaera</taxon>
    </lineage>
</organism>
<reference evidence="12 13" key="1">
    <citation type="submission" date="2016-06" db="EMBL/GenBank/DDBJ databases">
        <title>Three novel species with peptidoglycan cell walls form the new genus Lacunisphaera gen. nov. in the family Opitutaceae of the verrucomicrobial subdivision 4.</title>
        <authorList>
            <person name="Rast P."/>
            <person name="Gloeckner I."/>
            <person name="Jogler M."/>
            <person name="Boedeker C."/>
            <person name="Jeske O."/>
            <person name="Wiegand S."/>
            <person name="Reinhardt R."/>
            <person name="Schumann P."/>
            <person name="Rohde M."/>
            <person name="Spring S."/>
            <person name="Gloeckner F.O."/>
            <person name="Jogler C."/>
        </authorList>
    </citation>
    <scope>NUCLEOTIDE SEQUENCE [LARGE SCALE GENOMIC DNA]</scope>
    <source>
        <strain evidence="12 13">IG16b</strain>
    </source>
</reference>
<feature type="domain" description="TonB-dependent receptor-like beta-barrel" evidence="10">
    <location>
        <begin position="511"/>
        <end position="1000"/>
    </location>
</feature>
<evidence type="ECO:0000256" key="8">
    <source>
        <dbReference type="PROSITE-ProRule" id="PRU01360"/>
    </source>
</evidence>
<evidence type="ECO:0000256" key="6">
    <source>
        <dbReference type="ARBA" id="ARBA00023136"/>
    </source>
</evidence>
<evidence type="ECO:0000256" key="9">
    <source>
        <dbReference type="RuleBase" id="RU003357"/>
    </source>
</evidence>
<dbReference type="Pfam" id="PF07715">
    <property type="entry name" value="Plug"/>
    <property type="match status" value="1"/>
</dbReference>
<evidence type="ECO:0000259" key="10">
    <source>
        <dbReference type="Pfam" id="PF00593"/>
    </source>
</evidence>
<keyword evidence="2 8" id="KW-0813">Transport</keyword>
<dbReference type="SUPFAM" id="SSF56935">
    <property type="entry name" value="Porins"/>
    <property type="match status" value="1"/>
</dbReference>
<dbReference type="EMBL" id="CP016094">
    <property type="protein sequence ID" value="AOS45986.1"/>
    <property type="molecule type" value="Genomic_DNA"/>
</dbReference>
<dbReference type="PANTHER" id="PTHR47234:SF2">
    <property type="entry name" value="TONB-DEPENDENT RECEPTOR"/>
    <property type="match status" value="1"/>
</dbReference>
<dbReference type="STRING" id="1838286.Verru16b_03077"/>
<proteinExistence type="inferred from homology"/>
<dbReference type="Pfam" id="PF00593">
    <property type="entry name" value="TonB_dep_Rec_b-barrel"/>
    <property type="match status" value="1"/>
</dbReference>
<sequence>MRHHQPLPPAGFFSGLPRPTLAVALLALLVAPLSAQLARSGAGATTADDQTVELPKVIVTGSNIQRLDMEKIAPVTVIDQDAMEVRNAVLPVDLLTSLPSVVSLPENETRLGSSGARGDNANINLRNMGATATLILVNGRRMSINPMTAGLSQAVNVNQLPTRGIERIEVLRDGASAIYGSDAVGGVINYVLKREFTGAETSLRYGWPEHGGGESVQATLTFGQSFAAGRGRFFGTVEALYRDSINLTQREFSATANTSDRAEAPWNVLGGPFDARSARGIWPTFRLGSATANNYFRPVNGTPTLTNVAPTRAAHPEFFLDLNQYGMASPRVRRGNTFLSGEYDLSDRLTAFADFGYYKSESTMRRQPLALNAPTSDQLKVMAVNNPYNPYGSRFYDPAGAPNADGTARLTGTPRTVSFTAMTLADLAAETVTTKADVVRLSAGLRGKLGESWTWESSAFYNQVKGQDDAYPDVRESKLQEVLSRTDATAYNPFGYTFKVQGGAVVADAPYTNPAATVDEFAEVYSRNAKSSITSGDLRFTGRLFRLWAGDVQAAIGAEHRNEDLADLRPPFSGENPAGSGLDPTNNDFLLHPPRPDVIGDRDVTSFYAEVVVPLVASTQQIPLINTFEVSASARHERYSDFGDTTKPKLGLNWRPVSWLMLRGSYNEGFMAPSLAALFTSPRWSISAGAGDIDTYRNPVTNEGPYVQRTYFGGNPDLKPQESEGTTYGFVVDVPAVKGLSLSADWWRISRTNLLGQRSVAQIRASDVALLKAYTQSQLAAGVAIGAIDTGSGTAGYKGDPDVVRFTLTPEDATAFATYNAANPGNLQGAAGRIFSVNRPFVNVSTSEHEGTDFGLRYALPRLAIGSVVLNSEWAYLSRSESTFAPANLAPTVTDGLYSGGAAKWRSNTSVSWRRGAWSASLAAYHVGKTHDSGATTTQAIYDSLGQPTYIEPFETGGQTVYRRVMDPVWSYNATFGFNFGADASPLLRGTKVRLGIINLTDKEPPLASSEGFSYDASVHQTLLPGRTWTIEFTRMF</sequence>
<evidence type="ECO:0000256" key="7">
    <source>
        <dbReference type="ARBA" id="ARBA00023237"/>
    </source>
</evidence>
<accession>A0A1D8AYL0</accession>
<comment type="subcellular location">
    <subcellularLocation>
        <location evidence="1 8">Cell outer membrane</location>
        <topology evidence="1 8">Multi-pass membrane protein</topology>
    </subcellularLocation>
</comment>
<dbReference type="KEGG" id="obg:Verru16b_03077"/>
<dbReference type="GO" id="GO:0009279">
    <property type="term" value="C:cell outer membrane"/>
    <property type="evidence" value="ECO:0007669"/>
    <property type="project" value="UniProtKB-SubCell"/>
</dbReference>
<keyword evidence="5 9" id="KW-0798">TonB box</keyword>
<evidence type="ECO:0000256" key="2">
    <source>
        <dbReference type="ARBA" id="ARBA00022448"/>
    </source>
</evidence>
<dbReference type="InterPro" id="IPR037066">
    <property type="entry name" value="Plug_dom_sf"/>
</dbReference>
<comment type="similarity">
    <text evidence="8 9">Belongs to the TonB-dependent receptor family.</text>
</comment>
<evidence type="ECO:0000256" key="3">
    <source>
        <dbReference type="ARBA" id="ARBA00022452"/>
    </source>
</evidence>
<gene>
    <name evidence="12" type="primary">btuB_3</name>
    <name evidence="12" type="ORF">Verru16b_03077</name>
</gene>
<dbReference type="RefSeq" id="WP_169829300.1">
    <property type="nucleotide sequence ID" value="NZ_CP016094.1"/>
</dbReference>
<evidence type="ECO:0000313" key="13">
    <source>
        <dbReference type="Proteomes" id="UP000095228"/>
    </source>
</evidence>
<dbReference type="Gene3D" id="2.170.130.10">
    <property type="entry name" value="TonB-dependent receptor, plug domain"/>
    <property type="match status" value="1"/>
</dbReference>
<dbReference type="Gene3D" id="2.40.170.20">
    <property type="entry name" value="TonB-dependent receptor, beta-barrel domain"/>
    <property type="match status" value="1"/>
</dbReference>
<dbReference type="InterPro" id="IPR036942">
    <property type="entry name" value="Beta-barrel_TonB_sf"/>
</dbReference>
<evidence type="ECO:0000256" key="4">
    <source>
        <dbReference type="ARBA" id="ARBA00022692"/>
    </source>
</evidence>
<keyword evidence="13" id="KW-1185">Reference proteome</keyword>
<dbReference type="PROSITE" id="PS52016">
    <property type="entry name" value="TONB_DEPENDENT_REC_3"/>
    <property type="match status" value="1"/>
</dbReference>
<evidence type="ECO:0000256" key="5">
    <source>
        <dbReference type="ARBA" id="ARBA00023077"/>
    </source>
</evidence>
<keyword evidence="3 8" id="KW-1134">Transmembrane beta strand</keyword>
<keyword evidence="7 8" id="KW-0998">Cell outer membrane</keyword>
<keyword evidence="6 8" id="KW-0472">Membrane</keyword>
<name>A0A1D8AYL0_9BACT</name>
<dbReference type="PANTHER" id="PTHR47234">
    <property type="match status" value="1"/>
</dbReference>
<dbReference type="Proteomes" id="UP000095228">
    <property type="component" value="Chromosome"/>
</dbReference>
<feature type="domain" description="TonB-dependent receptor plug" evidence="11">
    <location>
        <begin position="72"/>
        <end position="187"/>
    </location>
</feature>
<protein>
    <submittedName>
        <fullName evidence="12">Vitamin B12 transporter BtuB</fullName>
    </submittedName>
</protein>